<dbReference type="GO" id="GO:0004129">
    <property type="term" value="F:cytochrome-c oxidase activity"/>
    <property type="evidence" value="ECO:0007669"/>
    <property type="project" value="InterPro"/>
</dbReference>
<feature type="transmembrane region" description="Helical" evidence="2">
    <location>
        <begin position="183"/>
        <end position="205"/>
    </location>
</feature>
<dbReference type="GO" id="GO:0009060">
    <property type="term" value="P:aerobic respiration"/>
    <property type="evidence" value="ECO:0007669"/>
    <property type="project" value="InterPro"/>
</dbReference>
<dbReference type="AlphaFoldDB" id="A0A927F665"/>
<evidence type="ECO:0000313" key="5">
    <source>
        <dbReference type="Proteomes" id="UP000622317"/>
    </source>
</evidence>
<dbReference type="InterPro" id="IPR023616">
    <property type="entry name" value="Cyt_c_oxase-like_su1_dom"/>
</dbReference>
<feature type="transmembrane region" description="Helical" evidence="2">
    <location>
        <begin position="217"/>
        <end position="242"/>
    </location>
</feature>
<dbReference type="RefSeq" id="WP_191615563.1">
    <property type="nucleotide sequence ID" value="NZ_JACYFG010000006.1"/>
</dbReference>
<feature type="transmembrane region" description="Helical" evidence="2">
    <location>
        <begin position="115"/>
        <end position="136"/>
    </location>
</feature>
<keyword evidence="1" id="KW-0679">Respiratory chain</keyword>
<comment type="caution">
    <text evidence="4">The sequence shown here is derived from an EMBL/GenBank/DDBJ whole genome shotgun (WGS) entry which is preliminary data.</text>
</comment>
<keyword evidence="2" id="KW-0812">Transmembrane</keyword>
<feature type="transmembrane region" description="Helical" evidence="2">
    <location>
        <begin position="258"/>
        <end position="276"/>
    </location>
</feature>
<dbReference type="Pfam" id="PF00115">
    <property type="entry name" value="COX1"/>
    <property type="match status" value="1"/>
</dbReference>
<keyword evidence="5" id="KW-1185">Reference proteome</keyword>
<dbReference type="EMBL" id="JACYFG010000006">
    <property type="protein sequence ID" value="MBD5778421.1"/>
    <property type="molecule type" value="Genomic_DNA"/>
</dbReference>
<dbReference type="GO" id="GO:0020037">
    <property type="term" value="F:heme binding"/>
    <property type="evidence" value="ECO:0007669"/>
    <property type="project" value="InterPro"/>
</dbReference>
<keyword evidence="1" id="KW-0249">Electron transport</keyword>
<keyword evidence="2" id="KW-0472">Membrane</keyword>
<sequence>MNLICNLFSSIFPSLEGDGSQREREQTIDSSMRFAVLGLIKGSVFWLLVASLLGLIVSVKLHSPTYLAEYGWLTYGKAYPAFWNALVYGWLFNAGLACVAWIIARLGGRPSGNSAVLAISTGAWNLAVIIGLFGIFKGDQNPYRMLEFPTYAAPFLFAAFIGLGIWILLAFKARAYRSSFASQWYALAGVFCFVWIYTVAQVMIFCMPAQGVFQSVIAAWFGGNLLGLVVAPFAFATIYYLIPKALGQHIVGYRQSGIAFWSWILFSSAAGLASLVNGPFPAWIASVGVVASFGLFLPLSVFTMQFLSSLFSSFSKIWDTLSVRYVFYAVVAFIVATVLTILGALREVQEMTQFSQYNDGVRYLFLVGFAGMAFTGMVYYILPRLLNKELPNPSLADLQFWVQGLGIFLVTVSLVYGGWAHGALLNGSDADTIAILKSTDTYLFLTTIGSVMFAIGNFAYAVSFVWILLSPRTEKEQSADLIEPAPELEYTHS</sequence>
<dbReference type="GO" id="GO:0016020">
    <property type="term" value="C:membrane"/>
    <property type="evidence" value="ECO:0007669"/>
    <property type="project" value="InterPro"/>
</dbReference>
<feature type="transmembrane region" description="Helical" evidence="2">
    <location>
        <begin position="325"/>
        <end position="343"/>
    </location>
</feature>
<protein>
    <submittedName>
        <fullName evidence="4">Cbb3-type cytochrome c oxidase subunit I</fullName>
    </submittedName>
</protein>
<keyword evidence="2" id="KW-1133">Transmembrane helix</keyword>
<feature type="transmembrane region" description="Helical" evidence="2">
    <location>
        <begin position="402"/>
        <end position="422"/>
    </location>
</feature>
<evidence type="ECO:0000256" key="1">
    <source>
        <dbReference type="ARBA" id="ARBA00022660"/>
    </source>
</evidence>
<accession>A0A927F665</accession>
<feature type="transmembrane region" description="Helical" evidence="2">
    <location>
        <begin position="282"/>
        <end position="304"/>
    </location>
</feature>
<dbReference type="Gene3D" id="1.20.210.10">
    <property type="entry name" value="Cytochrome c oxidase-like, subunit I domain"/>
    <property type="match status" value="1"/>
</dbReference>
<feature type="transmembrane region" description="Helical" evidence="2">
    <location>
        <begin position="442"/>
        <end position="469"/>
    </location>
</feature>
<proteinExistence type="predicted"/>
<evidence type="ECO:0000259" key="3">
    <source>
        <dbReference type="PROSITE" id="PS50855"/>
    </source>
</evidence>
<feature type="transmembrane region" description="Helical" evidence="2">
    <location>
        <begin position="34"/>
        <end position="61"/>
    </location>
</feature>
<name>A0A927F665_9BACT</name>
<evidence type="ECO:0000256" key="2">
    <source>
        <dbReference type="SAM" id="Phobius"/>
    </source>
</evidence>
<dbReference type="InterPro" id="IPR036927">
    <property type="entry name" value="Cyt_c_oxase-like_su1_sf"/>
</dbReference>
<dbReference type="PROSITE" id="PS50855">
    <property type="entry name" value="COX1"/>
    <property type="match status" value="1"/>
</dbReference>
<keyword evidence="1" id="KW-0813">Transport</keyword>
<feature type="domain" description="Cytochrome oxidase subunit I profile" evidence="3">
    <location>
        <begin position="45"/>
        <end position="493"/>
    </location>
</feature>
<dbReference type="Proteomes" id="UP000622317">
    <property type="component" value="Unassembled WGS sequence"/>
</dbReference>
<dbReference type="SUPFAM" id="SSF81442">
    <property type="entry name" value="Cytochrome c oxidase subunit I-like"/>
    <property type="match status" value="1"/>
</dbReference>
<feature type="transmembrane region" description="Helical" evidence="2">
    <location>
        <begin position="148"/>
        <end position="171"/>
    </location>
</feature>
<evidence type="ECO:0000313" key="4">
    <source>
        <dbReference type="EMBL" id="MBD5778421.1"/>
    </source>
</evidence>
<feature type="transmembrane region" description="Helical" evidence="2">
    <location>
        <begin position="81"/>
        <end position="103"/>
    </location>
</feature>
<organism evidence="4 5">
    <name type="scientific">Pelagicoccus enzymogenes</name>
    <dbReference type="NCBI Taxonomy" id="2773457"/>
    <lineage>
        <taxon>Bacteria</taxon>
        <taxon>Pseudomonadati</taxon>
        <taxon>Verrucomicrobiota</taxon>
        <taxon>Opitutia</taxon>
        <taxon>Puniceicoccales</taxon>
        <taxon>Pelagicoccaceae</taxon>
        <taxon>Pelagicoccus</taxon>
    </lineage>
</organism>
<reference evidence="4" key="1">
    <citation type="submission" date="2020-09" db="EMBL/GenBank/DDBJ databases">
        <title>Pelagicoccus enzymogenes sp. nov. with an EPS production, isolated from marine sediment.</title>
        <authorList>
            <person name="Feng X."/>
        </authorList>
    </citation>
    <scope>NUCLEOTIDE SEQUENCE</scope>
    <source>
        <strain evidence="4">NFK12</strain>
    </source>
</reference>
<dbReference type="InterPro" id="IPR000883">
    <property type="entry name" value="Cyt_C_Oxase_1"/>
</dbReference>
<gene>
    <name evidence="4" type="ORF">IEN85_02875</name>
</gene>
<feature type="transmembrane region" description="Helical" evidence="2">
    <location>
        <begin position="363"/>
        <end position="382"/>
    </location>
</feature>